<evidence type="ECO:0000313" key="27">
    <source>
        <dbReference type="EMBL" id="EAG9386345.1"/>
    </source>
</evidence>
<dbReference type="EMBL" id="DAAEZQ010000003">
    <property type="protein sequence ID" value="HAA9721916.1"/>
    <property type="molecule type" value="Genomic_DNA"/>
</dbReference>
<evidence type="ECO:0000313" key="63">
    <source>
        <dbReference type="Proteomes" id="UP000344343"/>
    </source>
</evidence>
<evidence type="ECO:0000313" key="48">
    <source>
        <dbReference type="EMBL" id="HAB8557769.1"/>
    </source>
</evidence>
<evidence type="ECO:0000313" key="66">
    <source>
        <dbReference type="Proteomes" id="UP000354255"/>
    </source>
</evidence>
<dbReference type="EMBL" id="AAAMZD010000004">
    <property type="protein sequence ID" value="EAD3793125.1"/>
    <property type="molecule type" value="Genomic_DNA"/>
</dbReference>
<evidence type="ECO:0000313" key="62">
    <source>
        <dbReference type="Proteomes" id="UP000339309"/>
    </source>
</evidence>
<evidence type="ECO:0000313" key="25">
    <source>
        <dbReference type="EMBL" id="EAG6991150.1"/>
    </source>
</evidence>
<evidence type="ECO:0000313" key="12">
    <source>
        <dbReference type="EMBL" id="EAE1337968.1"/>
    </source>
</evidence>
<evidence type="ECO:0000313" key="30">
    <source>
        <dbReference type="EMBL" id="EAH3294120.1"/>
    </source>
</evidence>
<dbReference type="Proteomes" id="UP000528151">
    <property type="component" value="Unassembled WGS sequence"/>
</dbReference>
<evidence type="ECO:0000313" key="44">
    <source>
        <dbReference type="EMBL" id="EDP8515145.1"/>
    </source>
</evidence>
<dbReference type="Proteomes" id="UP000345329">
    <property type="component" value="Unassembled WGS sequence"/>
</dbReference>
<evidence type="ECO:0000313" key="41">
    <source>
        <dbReference type="EMBL" id="EDN7715493.1"/>
    </source>
</evidence>
<dbReference type="GO" id="GO:0046685">
    <property type="term" value="P:response to arsenic-containing substance"/>
    <property type="evidence" value="ECO:0007669"/>
    <property type="project" value="UniProtKB-KW"/>
</dbReference>
<dbReference type="KEGG" id="lmv:Y193_04335"/>
<evidence type="ECO:0000313" key="67">
    <source>
        <dbReference type="Proteomes" id="UP000358545"/>
    </source>
</evidence>
<dbReference type="EMBL" id="AABATR010000008">
    <property type="protein sequence ID" value="EAG1894595.1"/>
    <property type="molecule type" value="Genomic_DNA"/>
</dbReference>
<dbReference type="Proteomes" id="UP000841146">
    <property type="component" value="Unassembled WGS sequence"/>
</dbReference>
<evidence type="ECO:0000313" key="57">
    <source>
        <dbReference type="EMBL" id="RKA07579.1"/>
    </source>
</evidence>
<reference evidence="92 94" key="7">
    <citation type="submission" date="2019-04" db="EMBL/GenBank/DDBJ databases">
        <authorList>
            <person name="Ashton P.M."/>
            <person name="Dallman T."/>
            <person name="Nair S."/>
            <person name="De Pinna E."/>
            <person name="Peters T."/>
            <person name="Grant K."/>
        </authorList>
    </citation>
    <scope>NUCLEOTIDE SEQUENCE [LARGE SCALE GENOMIC DNA]</scope>
    <source>
        <strain evidence="29 94">282333</strain>
        <strain evidence="30 92">282352</strain>
        <strain evidence="28 98">289003</strain>
        <strain evidence="43 82">788324</strain>
        <strain evidence="14">RL15000286</strain>
    </source>
</reference>
<dbReference type="Proteomes" id="UP000339309">
    <property type="component" value="Unassembled WGS sequence"/>
</dbReference>
<evidence type="ECO:0000313" key="60">
    <source>
        <dbReference type="Proteomes" id="UP000336166"/>
    </source>
</evidence>
<dbReference type="SUPFAM" id="SSF52788">
    <property type="entry name" value="Phosphotyrosine protein phosphatases I"/>
    <property type="match status" value="1"/>
</dbReference>
<evidence type="ECO:0000313" key="49">
    <source>
        <dbReference type="EMBL" id="HAC0013580.1"/>
    </source>
</evidence>
<evidence type="ECO:0000313" key="59">
    <source>
        <dbReference type="Proteomes" id="UP000331186"/>
    </source>
</evidence>
<dbReference type="OMA" id="SWHKSKA"/>
<evidence type="ECO:0000313" key="29">
    <source>
        <dbReference type="EMBL" id="EAH2281923.1"/>
    </source>
</evidence>
<dbReference type="Proteomes" id="UP000853596">
    <property type="component" value="Unassembled WGS sequence"/>
</dbReference>
<evidence type="ECO:0000313" key="52">
    <source>
        <dbReference type="EMBL" id="HAJ9592793.1"/>
    </source>
</evidence>
<evidence type="ECO:0000256" key="1">
    <source>
        <dbReference type="ARBA" id="ARBA00022849"/>
    </source>
</evidence>
<keyword evidence="57" id="KW-0378">Hydrolase</keyword>
<dbReference type="Proteomes" id="UP000398321">
    <property type="component" value="Unassembled WGS sequence"/>
</dbReference>
<dbReference type="Proteomes" id="UP000354255">
    <property type="component" value="Unassembled WGS sequence"/>
</dbReference>
<dbReference type="EMBL" id="AABBAW010000004">
    <property type="protein sequence ID" value="EAG2515390.1"/>
    <property type="molecule type" value="Genomic_DNA"/>
</dbReference>
<dbReference type="EMBL" id="MJTJ01000015">
    <property type="protein sequence ID" value="OET50014.1"/>
    <property type="molecule type" value="Genomic_DNA"/>
</dbReference>
<evidence type="ECO:0000313" key="71">
    <source>
        <dbReference type="Proteomes" id="UP000376505"/>
    </source>
</evidence>
<evidence type="ECO:0000313" key="78">
    <source>
        <dbReference type="Proteomes" id="UP000427828"/>
    </source>
</evidence>
<evidence type="ECO:0000313" key="69">
    <source>
        <dbReference type="Proteomes" id="UP000365297"/>
    </source>
</evidence>
<dbReference type="EMBL" id="AAAJKI010000018">
    <property type="protein sequence ID" value="EAC6548418.1"/>
    <property type="molecule type" value="Genomic_DNA"/>
</dbReference>
<evidence type="ECO:0000313" key="23">
    <source>
        <dbReference type="EMBL" id="EAG4462899.1"/>
    </source>
</evidence>
<evidence type="ECO:0000313" key="50">
    <source>
        <dbReference type="EMBL" id="HAC0276040.1"/>
    </source>
</evidence>
<reference evidence="76 87" key="6">
    <citation type="submission" date="2019-04" db="EMBL/GenBank/DDBJ databases">
        <authorList>
            <consortium name="GenomeTrakr network: Whole genome sequencing for foodborne pathogen traceback"/>
        </authorList>
    </citation>
    <scope>NUCLEOTIDE SEQUENCE [LARGE SCALE GENOMIC DNA]</scope>
    <source>
        <strain evidence="25 99">CFSAN004300</strain>
        <strain evidence="27 87">CFSAN072474</strain>
        <strain evidence="26 88">CFSAN072502</strain>
        <strain evidence="39 68">FLAG-55987</strain>
        <strain evidence="34 76">PHLUSALM00088</strain>
    </source>
</reference>
<dbReference type="Proteomes" id="UP000272537">
    <property type="component" value="Unassembled WGS sequence"/>
</dbReference>
<dbReference type="EMBL" id="AANPAU010000010">
    <property type="protein sequence ID" value="EDP8515145.1"/>
    <property type="molecule type" value="Genomic_DNA"/>
</dbReference>
<dbReference type="Proteomes" id="UP000467536">
    <property type="component" value="Unassembled WGS sequence"/>
</dbReference>
<dbReference type="Proteomes" id="UP000467347">
    <property type="component" value="Unassembled WGS sequence"/>
</dbReference>
<dbReference type="Proteomes" id="UP000344343">
    <property type="component" value="Unassembled WGS sequence"/>
</dbReference>
<evidence type="ECO:0000313" key="64">
    <source>
        <dbReference type="Proteomes" id="UP000345329"/>
    </source>
</evidence>
<evidence type="ECO:0000313" key="86">
    <source>
        <dbReference type="Proteomes" id="UP000489121"/>
    </source>
</evidence>
<reference evidence="54 80" key="4">
    <citation type="submission" date="2018-04" db="EMBL/GenBank/DDBJ databases">
        <title>Genome Analysis of a Prevalent Clone of Listeria monocytogenes Sequence Type 87 in China.</title>
        <authorList>
            <person name="Wang Y."/>
        </authorList>
    </citation>
    <scope>NUCLEOTIDE SEQUENCE [LARGE SCALE GENOMIC DNA]</scope>
    <source>
        <strain evidence="54 80">ICDC_LM1523</strain>
    </source>
</reference>
<dbReference type="EMBL" id="AABAGT010000013">
    <property type="protein sequence ID" value="EAG0867543.1"/>
    <property type="molecule type" value="Genomic_DNA"/>
</dbReference>
<evidence type="ECO:0000313" key="22">
    <source>
        <dbReference type="EMBL" id="EAG4331218.1"/>
    </source>
</evidence>
<evidence type="ECO:0000313" key="16">
    <source>
        <dbReference type="EMBL" id="EAG1894595.1"/>
    </source>
</evidence>
<dbReference type="Proteomes" id="UP000546397">
    <property type="component" value="Unassembled WGS sequence"/>
</dbReference>
<dbReference type="Proteomes" id="UP000524387">
    <property type="component" value="Unassembled WGS sequence"/>
</dbReference>
<evidence type="ECO:0000313" key="6">
    <source>
        <dbReference type="EMBL" id="EAC7479927.1"/>
    </source>
</evidence>
<dbReference type="EMBL" id="AABEKN010000002">
    <property type="protein sequence ID" value="EAG9353477.1"/>
    <property type="molecule type" value="Genomic_DNA"/>
</dbReference>
<dbReference type="EMBL" id="DAAIJL010000009">
    <property type="protein sequence ID" value="HAB8557769.1"/>
    <property type="molecule type" value="Genomic_DNA"/>
</dbReference>
<dbReference type="Proteomes" id="UP000544530">
    <property type="component" value="Unassembled WGS sequence"/>
</dbReference>
<dbReference type="Proteomes" id="UP000840197">
    <property type="component" value="Unassembled WGS sequence"/>
</dbReference>
<dbReference type="EMBL" id="AABGVJ010000002">
    <property type="protein sequence ID" value="EAH4372592.1"/>
    <property type="molecule type" value="Genomic_DNA"/>
</dbReference>
<dbReference type="EMBL" id="AABCVX010000004">
    <property type="protein sequence ID" value="EAG6169685.1"/>
    <property type="molecule type" value="Genomic_DNA"/>
</dbReference>
<evidence type="ECO:0000313" key="20">
    <source>
        <dbReference type="EMBL" id="EAG2997254.1"/>
    </source>
</evidence>
<dbReference type="Proteomes" id="UP000379076">
    <property type="component" value="Unassembled WGS sequence"/>
</dbReference>
<evidence type="ECO:0000313" key="101">
    <source>
        <dbReference type="Proteomes" id="UP000566721"/>
    </source>
</evidence>
<evidence type="ECO:0000313" key="104">
    <source>
        <dbReference type="Proteomes" id="UP000843775"/>
    </source>
</evidence>
<dbReference type="Proteomes" id="UP000368512">
    <property type="component" value="Unassembled WGS sequence"/>
</dbReference>
<dbReference type="GO" id="GO:0004725">
    <property type="term" value="F:protein tyrosine phosphatase activity"/>
    <property type="evidence" value="ECO:0007669"/>
    <property type="project" value="UniProtKB-EC"/>
</dbReference>
<dbReference type="EMBL" id="DAAJFY010000008">
    <property type="protein sequence ID" value="HAC0276040.1"/>
    <property type="molecule type" value="Genomic_DNA"/>
</dbReference>
<evidence type="ECO:0000313" key="31">
    <source>
        <dbReference type="EMBL" id="EAH4241898.1"/>
    </source>
</evidence>
<evidence type="ECO:0000313" key="95">
    <source>
        <dbReference type="Proteomes" id="UP000540117"/>
    </source>
</evidence>
<dbReference type="EMBL" id="AAANYR010000002">
    <property type="protein sequence ID" value="EAD5785998.1"/>
    <property type="molecule type" value="Genomic_DNA"/>
</dbReference>
<dbReference type="Proteomes" id="UP000337746">
    <property type="component" value="Unassembled WGS sequence"/>
</dbReference>
<dbReference type="Proteomes" id="UP000843775">
    <property type="component" value="Unassembled WGS sequence"/>
</dbReference>
<evidence type="ECO:0000313" key="5">
    <source>
        <dbReference type="EMBL" id="EAC6548418.1"/>
    </source>
</evidence>
<dbReference type="EMBL" id="AACJYH010000008">
    <property type="protein sequence ID" value="EAK8898235.1"/>
    <property type="molecule type" value="Genomic_DNA"/>
</dbReference>
<evidence type="ECO:0000313" key="47">
    <source>
        <dbReference type="EMBL" id="HAB8398699.1"/>
    </source>
</evidence>
<evidence type="ECO:0000313" key="106">
    <source>
        <dbReference type="Proteomes" id="UP000852906"/>
    </source>
</evidence>
<dbReference type="Proteomes" id="UP000842809">
    <property type="component" value="Unassembled WGS sequence"/>
</dbReference>
<evidence type="ECO:0000313" key="85">
    <source>
        <dbReference type="Proteomes" id="UP000481141"/>
    </source>
</evidence>
<evidence type="ECO:0000313" key="76">
    <source>
        <dbReference type="Proteomes" id="UP000410967"/>
    </source>
</evidence>
<dbReference type="KEGG" id="lmok:CQ02_11570"/>
<dbReference type="Proteomes" id="UP000364988">
    <property type="component" value="Unassembled WGS sequence"/>
</dbReference>
<reference evidence="47" key="9">
    <citation type="submission" date="2020-01" db="EMBL/GenBank/DDBJ databases">
        <authorList>
            <consortium name="NCBI Pathogen Detection Project"/>
        </authorList>
    </citation>
    <scope>NUCLEOTIDE SEQUENCE</scope>
    <source>
        <strain evidence="45">09CEB371LM</strain>
        <strain evidence="52">2017-325981-023-01</strain>
        <strain evidence="48">CFIAFB20100120</strain>
        <strain evidence="47">CFIAFB20130012</strain>
        <strain evidence="50">CFIAFB20170037</strain>
        <strain evidence="49">CFIAFB20170045</strain>
        <strain evidence="51">DMG1500109</strain>
        <strain evidence="46">HPB3501</strain>
        <strain evidence="53">SFBRL218_S4</strain>
    </source>
</reference>
<dbReference type="InterPro" id="IPR036196">
    <property type="entry name" value="Ptyr_pPase_sf"/>
</dbReference>
<dbReference type="EMBL" id="AABAWE010000003">
    <property type="protein sequence ID" value="EAG2087231.1"/>
    <property type="molecule type" value="Genomic_DNA"/>
</dbReference>
<dbReference type="Proteomes" id="UP000389283">
    <property type="component" value="Unassembled WGS sequence"/>
</dbReference>
<dbReference type="Proteomes" id="UP000844415">
    <property type="component" value="Unassembled WGS sequence"/>
</dbReference>
<dbReference type="RefSeq" id="WP_003725911.1">
    <property type="nucleotide sequence ID" value="NC_021824.1"/>
</dbReference>
<evidence type="ECO:0000313" key="92">
    <source>
        <dbReference type="Proteomes" id="UP000530452"/>
    </source>
</evidence>
<evidence type="ECO:0000313" key="80">
    <source>
        <dbReference type="Proteomes" id="UP000460224"/>
    </source>
</evidence>
<dbReference type="PANTHER" id="PTHR43428:SF1">
    <property type="entry name" value="ARSENATE REDUCTASE"/>
    <property type="match status" value="1"/>
</dbReference>
<organism evidence="47 102">
    <name type="scientific">Listeria monocytogenes</name>
    <dbReference type="NCBI Taxonomy" id="1639"/>
    <lineage>
        <taxon>Bacteria</taxon>
        <taxon>Bacillati</taxon>
        <taxon>Bacillota</taxon>
        <taxon>Bacilli</taxon>
        <taxon>Bacillales</taxon>
        <taxon>Listeriaceae</taxon>
        <taxon>Listeria</taxon>
    </lineage>
</organism>
<dbReference type="EMBL" id="DAAJCS010000008">
    <property type="protein sequence ID" value="HAC0013580.1"/>
    <property type="molecule type" value="Genomic_DNA"/>
</dbReference>
<dbReference type="Proteomes" id="UP000540117">
    <property type="component" value="Unassembled WGS sequence"/>
</dbReference>
<evidence type="ECO:0000313" key="10">
    <source>
        <dbReference type="EMBL" id="EAD5774308.1"/>
    </source>
</evidence>
<reference evidence="56 106" key="1">
    <citation type="submission" date="2016-09" db="EMBL/GenBank/DDBJ databases">
        <title>100K Listeria isolates.</title>
        <authorList>
            <person name="Chen P."/>
            <person name="Weimer B.C."/>
            <person name="Kong N."/>
            <person name="Huang B."/>
        </authorList>
    </citation>
    <scope>NUCLEOTIDE SEQUENCE [LARGE SCALE GENOMIC DNA]</scope>
    <source>
        <strain evidence="56 106">BCW_2383</strain>
    </source>
</reference>
<evidence type="ECO:0000313" key="7">
    <source>
        <dbReference type="EMBL" id="EAC9040572.1"/>
    </source>
</evidence>
<evidence type="ECO:0000313" key="81">
    <source>
        <dbReference type="Proteomes" id="UP000467347"/>
    </source>
</evidence>
<dbReference type="EMBL" id="DABXZF010000009">
    <property type="protein sequence ID" value="HAO5922026.1"/>
    <property type="molecule type" value="Genomic_DNA"/>
</dbReference>
<dbReference type="Proteomes" id="UP000527632">
    <property type="component" value="Unassembled WGS sequence"/>
</dbReference>
<evidence type="ECO:0000313" key="18">
    <source>
        <dbReference type="EMBL" id="EAG2244888.1"/>
    </source>
</evidence>
<evidence type="ECO:0000313" key="82">
    <source>
        <dbReference type="Proteomes" id="UP000467536"/>
    </source>
</evidence>
<evidence type="ECO:0000313" key="58">
    <source>
        <dbReference type="Proteomes" id="UP000272537"/>
    </source>
</evidence>
<evidence type="ECO:0000313" key="102">
    <source>
        <dbReference type="Proteomes" id="UP000840197"/>
    </source>
</evidence>
<evidence type="ECO:0000313" key="75">
    <source>
        <dbReference type="Proteomes" id="UP000403352"/>
    </source>
</evidence>
<evidence type="ECO:0000313" key="21">
    <source>
        <dbReference type="EMBL" id="EAG4183366.1"/>
    </source>
</evidence>
<dbReference type="Proteomes" id="UP000376505">
    <property type="component" value="Unassembled WGS sequence"/>
</dbReference>
<dbReference type="Proteomes" id="UP000840039">
    <property type="component" value="Unassembled WGS sequence"/>
</dbReference>
<evidence type="ECO:0000313" key="39">
    <source>
        <dbReference type="EMBL" id="ECY6544226.1"/>
    </source>
</evidence>
<evidence type="ECO:0000313" key="91">
    <source>
        <dbReference type="Proteomes" id="UP000528151"/>
    </source>
</evidence>
<evidence type="ECO:0000313" key="19">
    <source>
        <dbReference type="EMBL" id="EAG2515390.1"/>
    </source>
</evidence>
<evidence type="ECO:0000313" key="11">
    <source>
        <dbReference type="EMBL" id="EAD5785998.1"/>
    </source>
</evidence>
<dbReference type="EMBL" id="AABBZO010000013">
    <property type="protein sequence ID" value="EAG4462899.1"/>
    <property type="molecule type" value="Genomic_DNA"/>
</dbReference>
<dbReference type="EMBL" id="AANEHK010000005">
    <property type="protein sequence ID" value="EDO0985801.1"/>
    <property type="molecule type" value="Genomic_DNA"/>
</dbReference>
<evidence type="ECO:0000313" key="35">
    <source>
        <dbReference type="EMBL" id="ECB9473617.1"/>
    </source>
</evidence>
<evidence type="ECO:0000313" key="24">
    <source>
        <dbReference type="EMBL" id="EAG6169685.1"/>
    </source>
</evidence>
<reference evidence="57 58" key="2">
    <citation type="journal article" date="2018" name="BMC Genomics">
        <title>Genes significantly associated with lineage II food isolates of Listeria monocytogenes.</title>
        <authorList>
            <person name="Pirone-Davies C."/>
            <person name="Chen Y."/>
            <person name="Pightling A."/>
            <person name="Ryan G."/>
            <person name="Wang Y."/>
            <person name="Yao K."/>
            <person name="Hoffmann M."/>
            <person name="Allard M.W."/>
        </authorList>
    </citation>
    <scope>NUCLEOTIDE SEQUENCE [LARGE SCALE GENOMIC DNA]</scope>
    <source>
        <strain evidence="57 58">PNUSAL000550</strain>
    </source>
</reference>
<evidence type="ECO:0000313" key="90">
    <source>
        <dbReference type="Proteomes" id="UP000527632"/>
    </source>
</evidence>
<dbReference type="EMBL" id="AAAQQZ010000002">
    <property type="protein sequence ID" value="EAE1337968.1"/>
    <property type="molecule type" value="Genomic_DNA"/>
</dbReference>
<dbReference type="EMBL" id="AABEKY010000001">
    <property type="protein sequence ID" value="EAG9386345.1"/>
    <property type="molecule type" value="Genomic_DNA"/>
</dbReference>
<dbReference type="EMBL" id="QXLS01000004">
    <property type="protein sequence ID" value="RKA07579.1"/>
    <property type="molecule type" value="Genomic_DNA"/>
</dbReference>
<dbReference type="EMBL" id="AABGHY010000004">
    <property type="protein sequence ID" value="EAH3294120.1"/>
    <property type="molecule type" value="Genomic_DNA"/>
</dbReference>
<dbReference type="EMBL" id="AALAQH010000004">
    <property type="protein sequence ID" value="ECX6924853.1"/>
    <property type="molecule type" value="Genomic_DNA"/>
</dbReference>
<dbReference type="EMBL" id="AALGDA010000052">
    <property type="protein sequence ID" value="ECY9783796.1"/>
    <property type="molecule type" value="Genomic_DNA"/>
</dbReference>
<dbReference type="EMBL" id="AAHZFY010000021">
    <property type="protein sequence ID" value="ECB9514027.1"/>
    <property type="molecule type" value="Genomic_DNA"/>
</dbReference>
<dbReference type="Proteomes" id="UP000531172">
    <property type="component" value="Unassembled WGS sequence"/>
</dbReference>
<dbReference type="PANTHER" id="PTHR43428">
    <property type="entry name" value="ARSENATE REDUCTASE"/>
    <property type="match status" value="1"/>
</dbReference>
<dbReference type="Proteomes" id="UP000540417">
    <property type="component" value="Unassembled WGS sequence"/>
</dbReference>
<evidence type="ECO:0000313" key="3">
    <source>
        <dbReference type="EMBL" id="EAC4552467.1"/>
    </source>
</evidence>
<dbReference type="EMBL" id="AAIAJJ010000003">
    <property type="protein sequence ID" value="ECC1556705.1"/>
    <property type="molecule type" value="Genomic_DNA"/>
</dbReference>
<dbReference type="Proteomes" id="UP000460224">
    <property type="component" value="Unassembled WGS sequence"/>
</dbReference>
<dbReference type="EMBL" id="DAAJZA010000006">
    <property type="protein sequence ID" value="HAC1755271.1"/>
    <property type="molecule type" value="Genomic_DNA"/>
</dbReference>
<evidence type="ECO:0000313" key="26">
    <source>
        <dbReference type="EMBL" id="EAG9353477.1"/>
    </source>
</evidence>
<evidence type="ECO:0000313" key="70">
    <source>
        <dbReference type="Proteomes" id="UP000368512"/>
    </source>
</evidence>
<dbReference type="Proteomes" id="UP000489121">
    <property type="component" value="Unassembled WGS sequence"/>
</dbReference>
<evidence type="ECO:0000313" key="103">
    <source>
        <dbReference type="Proteomes" id="UP000841146"/>
    </source>
</evidence>
<dbReference type="Proteomes" id="UP000549379">
    <property type="component" value="Unassembled WGS sequence"/>
</dbReference>
<dbReference type="Proteomes" id="UP000350032">
    <property type="component" value="Unassembled WGS sequence"/>
</dbReference>
<dbReference type="EMBL" id="AABBHO010000020">
    <property type="protein sequence ID" value="EAG2997254.1"/>
    <property type="molecule type" value="Genomic_DNA"/>
</dbReference>
<evidence type="ECO:0000313" key="83">
    <source>
        <dbReference type="Proteomes" id="UP000478682"/>
    </source>
</evidence>
<dbReference type="Proteomes" id="UP000455569">
    <property type="component" value="Unassembled WGS sequence"/>
</dbReference>
<evidence type="ECO:0000313" key="89">
    <source>
        <dbReference type="Proteomes" id="UP000525850"/>
    </source>
</evidence>
<dbReference type="EMBL" id="AANCRK010000004">
    <property type="protein sequence ID" value="EDN7715493.1"/>
    <property type="molecule type" value="Genomic_DNA"/>
</dbReference>
<evidence type="ECO:0000313" key="28">
    <source>
        <dbReference type="EMBL" id="EAG9519352.1"/>
    </source>
</evidence>
<evidence type="ECO:0000313" key="93">
    <source>
        <dbReference type="Proteomes" id="UP000531172"/>
    </source>
</evidence>
<dbReference type="EMBL" id="AAAKQF010000006">
    <property type="protein sequence ID" value="EAC9040572.1"/>
    <property type="molecule type" value="Genomic_DNA"/>
</dbReference>
<dbReference type="Proteomes" id="UP000843503">
    <property type="component" value="Unassembled WGS sequence"/>
</dbReference>
<evidence type="ECO:0000313" key="74">
    <source>
        <dbReference type="Proteomes" id="UP000398321"/>
    </source>
</evidence>
<evidence type="ECO:0000313" key="105">
    <source>
        <dbReference type="Proteomes" id="UP000844415"/>
    </source>
</evidence>
<evidence type="ECO:0000313" key="84">
    <source>
        <dbReference type="Proteomes" id="UP000478704"/>
    </source>
</evidence>
<dbReference type="EMBL" id="AAAIXK010000009">
    <property type="protein sequence ID" value="EAC5551695.1"/>
    <property type="molecule type" value="Genomic_DNA"/>
</dbReference>
<feature type="domain" description="Phosphotyrosine protein phosphatase I" evidence="2">
    <location>
        <begin position="4"/>
        <end position="137"/>
    </location>
</feature>
<dbReference type="Proteomes" id="UP000522199">
    <property type="component" value="Unassembled WGS sequence"/>
</dbReference>
<dbReference type="EMBL" id="AANDSR010000006">
    <property type="protein sequence ID" value="EDN9837018.1"/>
    <property type="molecule type" value="Genomic_DNA"/>
</dbReference>
<evidence type="ECO:0000313" key="99">
    <source>
        <dbReference type="Proteomes" id="UP000548278"/>
    </source>
</evidence>
<dbReference type="EMBL" id="AABDGJ010000008">
    <property type="protein sequence ID" value="EAG6991150.1"/>
    <property type="molecule type" value="Genomic_DNA"/>
</dbReference>
<dbReference type="Proteomes" id="UP000481141">
    <property type="component" value="Unassembled WGS sequence"/>
</dbReference>
<dbReference type="EMBL" id="AAANYN010000010">
    <property type="protein sequence ID" value="EAD5774308.1"/>
    <property type="molecule type" value="Genomic_DNA"/>
</dbReference>
<evidence type="ECO:0000313" key="45">
    <source>
        <dbReference type="EMBL" id="HAA8051997.1"/>
    </source>
</evidence>
<evidence type="ECO:0000313" key="34">
    <source>
        <dbReference type="EMBL" id="EAK9318179.1"/>
    </source>
</evidence>
<dbReference type="Proteomes" id="UP000548278">
    <property type="component" value="Unassembled WGS sequence"/>
</dbReference>
<evidence type="ECO:0000313" key="9">
    <source>
        <dbReference type="EMBL" id="EAD3793125.1"/>
    </source>
</evidence>
<evidence type="ECO:0000313" key="61">
    <source>
        <dbReference type="Proteomes" id="UP000337746"/>
    </source>
</evidence>
<dbReference type="EMBL" id="AABFVG010000004">
    <property type="protein sequence ID" value="EAH2281923.1"/>
    <property type="molecule type" value="Genomic_DNA"/>
</dbReference>
<evidence type="ECO:0000313" key="17">
    <source>
        <dbReference type="EMBL" id="EAG2087231.1"/>
    </source>
</evidence>
<dbReference type="Proteomes" id="UP000331186">
    <property type="component" value="Unassembled WGS sequence"/>
</dbReference>
<dbReference type="Proteomes" id="UP000478682">
    <property type="component" value="Unassembled WGS sequence"/>
</dbReference>
<dbReference type="Gene3D" id="3.40.50.2300">
    <property type="match status" value="1"/>
</dbReference>
<evidence type="ECO:0000313" key="55">
    <source>
        <dbReference type="EMBL" id="NYA02538.1"/>
    </source>
</evidence>
<dbReference type="Proteomes" id="UP000365297">
    <property type="component" value="Unassembled WGS sequence"/>
</dbReference>
<evidence type="ECO:0000259" key="2">
    <source>
        <dbReference type="SMART" id="SM00226"/>
    </source>
</evidence>
<evidence type="ECO:0000313" key="38">
    <source>
        <dbReference type="EMBL" id="ECX6924853.1"/>
    </source>
</evidence>
<dbReference type="EMBL" id="AABAYG010000002">
    <property type="protein sequence ID" value="EAG2244888.1"/>
    <property type="molecule type" value="Genomic_DNA"/>
</dbReference>
<evidence type="ECO:0000313" key="4">
    <source>
        <dbReference type="EMBL" id="EAC5551695.1"/>
    </source>
</evidence>
<evidence type="ECO:0000313" key="43">
    <source>
        <dbReference type="EMBL" id="EDO0985801.1"/>
    </source>
</evidence>
<evidence type="ECO:0000313" key="65">
    <source>
        <dbReference type="Proteomes" id="UP000350032"/>
    </source>
</evidence>
<dbReference type="EMBL" id="DAAEEB010000001">
    <property type="protein sequence ID" value="HAA8051997.1"/>
    <property type="molecule type" value="Genomic_DNA"/>
</dbReference>
<keyword evidence="1" id="KW-0059">Arsenical resistance</keyword>
<dbReference type="EMBL" id="AAAREG010000003">
    <property type="protein sequence ID" value="EAE2353749.1"/>
    <property type="molecule type" value="Genomic_DNA"/>
</dbReference>
<dbReference type="Proteomes" id="UP000403352">
    <property type="component" value="Unassembled WGS sequence"/>
</dbReference>
<dbReference type="EMBL" id="AACKDQ010000041">
    <property type="protein sequence ID" value="EAK9318179.1"/>
    <property type="molecule type" value="Genomic_DNA"/>
</dbReference>
<evidence type="ECO:0000313" key="42">
    <source>
        <dbReference type="EMBL" id="EDN9837018.1"/>
    </source>
</evidence>
<reference evidence="61 64" key="5">
    <citation type="submission" date="2018-06" db="EMBL/GenBank/DDBJ databases">
        <authorList>
            <consortium name="GenomeTrakr: Next Generation Sequencing Network for Food Pathogen Tracability"/>
        </authorList>
    </citation>
    <scope>NUCLEOTIDE SEQUENCE [LARGE SCALE GENOMIC DNA]</scope>
    <source>
        <strain evidence="20 100">10B02965A-1</strain>
        <strain evidence="6 70">CFSAN008042</strain>
        <strain evidence="23 91">CFSAN063727</strain>
        <strain evidence="41 79">CFSAN102901</strain>
        <strain evidence="12 72">FDA00006494</strain>
        <strain evidence="4 69">FDA00007096</strain>
        <strain evidence="8 75">FDA00008584</strain>
        <strain evidence="18">FDA00011243</strain>
        <strain evidence="5 59">FDA00013332</strain>
        <strain evidence="11 63">FDA00013853</strain>
        <strain evidence="35 77">FDA00014336</strain>
        <strain evidence="37 73">FDA00014370</strain>
        <strain evidence="36 74">FDA00014392</strain>
        <strain evidence="44">FDA00015054</strain>
        <strain evidence="22 95">FDA1005580-S054-001</strain>
        <strain evidence="84">FDA1090798-S029-001</strain>
        <strain evidence="85">FDA956581-098-004</strain>
        <strain evidence="19 89">FDA960927-006-004</strain>
        <strain evidence="24 101">FLAG-38921</strain>
        <strain evidence="38 78">FLAG-51482A</strain>
        <strain evidence="17 61">FLAG-54356</strain>
        <strain evidence="10 71">FSIS31901579</strain>
        <strain evidence="31 90">LS1344</strain>
        <strain evidence="32 96">LS1419</strain>
        <strain evidence="42 81">OSF101448</strain>
        <strain evidence="9 64">VA-WGS-00405</strain>
    </source>
</reference>
<dbReference type="Proteomes" id="UP000530452">
    <property type="component" value="Unassembled WGS sequence"/>
</dbReference>
<evidence type="ECO:0000313" key="36">
    <source>
        <dbReference type="EMBL" id="ECB9514027.1"/>
    </source>
</evidence>
<evidence type="ECO:0000313" key="77">
    <source>
        <dbReference type="Proteomes" id="UP000423131"/>
    </source>
</evidence>
<accession>A0A0B8R0F3</accession>
<gene>
    <name evidence="57" type="primary">arsc</name>
    <name evidence="15" type="ORF">A8L61_09600</name>
    <name evidence="25" type="ORF">AB917_11195</name>
    <name evidence="3" type="ORF">ABZ57_08230</name>
    <name evidence="56" type="ORF">AJL21_07400</name>
    <name evidence="12" type="ORF">ART25_03465</name>
    <name evidence="4" type="ORF">ARY78_14780</name>
    <name evidence="19" type="ORF">B1N52_09485</name>
    <name evidence="18" type="ORF">B1S26_05660</name>
    <name evidence="20" type="ORF">B5K54_08120</name>
    <name evidence="16" type="ORF">BB997_13410</name>
    <name evidence="38" type="ORF">BCZ19_09270</name>
    <name evidence="17" type="ORF">BCZ21_08175</name>
    <name evidence="23" type="ORF">CA369_11415</name>
    <name evidence="21" type="ORF">CAC64_03430</name>
    <name evidence="22" type="ORF">CAV64_08145</name>
    <name evidence="27" type="ORF">CW845_02410</name>
    <name evidence="26" type="ORF">CW895_06520</name>
    <name evidence="29" type="ORF">D4920_07555</name>
    <name evidence="28" type="ORF">D4B11_06185</name>
    <name evidence="30" type="ORF">D5N24_06900</name>
    <name evidence="33" type="ORF">D7104_11075</name>
    <name evidence="54" type="ORF">DCK61_07590</name>
    <name evidence="24" type="ORF">DCT16_09845</name>
    <name evidence="6" type="ORF">DQ70_04435</name>
    <name evidence="5" type="ORF">DU018_08580</name>
    <name evidence="57" type="ORF">DYZ80_01948</name>
    <name evidence="14" type="ORF">E1W56_08325</name>
    <name evidence="31" type="ORF">E5F58_07745</name>
    <name evidence="32" type="ORF">E5H26_07770</name>
    <name evidence="11" type="ORF">EX365_05405</name>
    <name evidence="10" type="ORF">EXZ73_08415</name>
    <name evidence="39" type="ORF">F6436_07790</name>
    <name evidence="40" type="ORF">F6515_12460</name>
    <name evidence="34" type="ORF">FA835_13845</name>
    <name evidence="36" type="ORF">FLQ97_09775</name>
    <name evidence="35" type="ORF">FLR03_08030</name>
    <name evidence="37" type="ORF">FNX40_07765</name>
    <name evidence="43" type="ORF">FV747_07330</name>
    <name evidence="44" type="ORF">G3O21_002598</name>
    <name evidence="45" type="ORF">GHH22_02340</name>
    <name evidence="51" type="ORF">GI949_09870</name>
    <name evidence="46" type="ORF">GIH49_07120</name>
    <name evidence="42" type="ORF">GJW51_10145</name>
    <name evidence="41" type="ORF">GQG13_10190</name>
    <name evidence="47" type="ORF">GYR60_09245</name>
    <name evidence="48" type="ORF">GYS09_10795</name>
    <name evidence="49" type="ORF">GYX23_11325</name>
    <name evidence="50" type="ORF">GYY14_11780</name>
    <name evidence="52" type="ORF">HQN34_000985</name>
    <name evidence="55" type="ORF">HZJ64_11870</name>
    <name evidence="53" type="ORF">IP987_001212</name>
    <name evidence="7" type="ORF">KV70_10175</name>
    <name evidence="8" type="ORF">QD52_10125</name>
    <name evidence="9" type="ORF">UI29_10145</name>
    <name evidence="13" type="ORF">Y261_05230</name>
</gene>
<dbReference type="InterPro" id="IPR023485">
    <property type="entry name" value="Ptyr_pPase"/>
</dbReference>
<dbReference type="Proteomes" id="UP000336166">
    <property type="component" value="Unassembled WGS sequence"/>
</dbReference>
<evidence type="ECO:0000313" key="32">
    <source>
        <dbReference type="EMBL" id="EAH4372592.1"/>
    </source>
</evidence>
<dbReference type="EMBL" id="AALEDS010000005">
    <property type="protein sequence ID" value="ECY6544226.1"/>
    <property type="molecule type" value="Genomic_DNA"/>
</dbReference>
<dbReference type="EMBL" id="AAASLB010000004">
    <property type="protein sequence ID" value="EAE4942037.1"/>
    <property type="molecule type" value="Genomic_DNA"/>
</dbReference>
<dbReference type="Proteomes" id="UP000427828">
    <property type="component" value="Unassembled WGS sequence"/>
</dbReference>
<dbReference type="EC" id="3.1.3.48" evidence="57"/>
<sequence length="141" mass="15921">MTQKLIYFLSQTHIRSAIAEAWAKRLSLSNVKFISGSWHKSKSTPFIAEALNEFAIEPPESLSYSPSSELLADADLIVTIYDSAHETAPKFPANIQEKIIYWDIDDPEQEIALPKKWASYQEVCDNIALSVKNLEHVLIEA</sequence>
<evidence type="ECO:0000313" key="8">
    <source>
        <dbReference type="EMBL" id="EAD1185427.1"/>
    </source>
</evidence>
<dbReference type="EMBL" id="AABGUK010000002">
    <property type="protein sequence ID" value="EAH4241898.1"/>
    <property type="molecule type" value="Genomic_DNA"/>
</dbReference>
<evidence type="ECO:0000313" key="33">
    <source>
        <dbReference type="EMBL" id="EAK8898235.1"/>
    </source>
</evidence>
<dbReference type="Proteomes" id="UP000423131">
    <property type="component" value="Unassembled WGS sequence"/>
</dbReference>
<dbReference type="Proteomes" id="UP000393182">
    <property type="component" value="Unassembled WGS sequence"/>
</dbReference>
<evidence type="ECO:0000313" key="96">
    <source>
        <dbReference type="Proteomes" id="UP000540417"/>
    </source>
</evidence>
<dbReference type="Proteomes" id="UP000358545">
    <property type="component" value="Unassembled WGS sequence"/>
</dbReference>
<dbReference type="AlphaFoldDB" id="A0A0B8R0F3"/>
<reference evidence="55 97" key="10">
    <citation type="submission" date="2020-06" db="EMBL/GenBank/DDBJ databases">
        <title>Two Listeria outbreaks in Switzerland in 2018 and 2020.</title>
        <authorList>
            <person name="Stevens M.J.A."/>
            <person name="Bloemberg G."/>
            <person name="Nusch-Inderbinnen M."/>
            <person name="Stephan R."/>
        </authorList>
    </citation>
    <scope>NUCLEOTIDE SEQUENCE [LARGE SCALE GENOMIC DNA]</scope>
    <source>
        <strain evidence="55 97">N18-0707</strain>
    </source>
</reference>
<comment type="caution">
    <text evidence="47">The sequence shown here is derived from an EMBL/GenBank/DDBJ whole genome shotgun (WGS) entry which is preliminary data.</text>
</comment>
<evidence type="ECO:0000313" key="79">
    <source>
        <dbReference type="Proteomes" id="UP000455569"/>
    </source>
</evidence>
<dbReference type="EMBL" id="DAAIHR010000008">
    <property type="protein sequence ID" value="HAB8398699.1"/>
    <property type="molecule type" value="Genomic_DNA"/>
</dbReference>
<evidence type="ECO:0000313" key="100">
    <source>
        <dbReference type="Proteomes" id="UP000549379"/>
    </source>
</evidence>
<evidence type="ECO:0000313" key="37">
    <source>
        <dbReference type="EMBL" id="ECC1556705.1"/>
    </source>
</evidence>
<dbReference type="Proteomes" id="UP000525850">
    <property type="component" value="Unassembled WGS sequence"/>
</dbReference>
<evidence type="ECO:0000313" key="94">
    <source>
        <dbReference type="Proteomes" id="UP000533021"/>
    </source>
</evidence>
<dbReference type="Proteomes" id="UP000410967">
    <property type="component" value="Unassembled WGS sequence"/>
</dbReference>
<evidence type="ECO:0000313" key="15">
    <source>
        <dbReference type="EMBL" id="EAG0867543.1"/>
    </source>
</evidence>
<dbReference type="EMBL" id="DABJAN010000002">
    <property type="protein sequence ID" value="HAJ9592793.1"/>
    <property type="molecule type" value="Genomic_DNA"/>
</dbReference>
<dbReference type="EMBL" id="AAAIKW010000004">
    <property type="protein sequence ID" value="EAC4552467.1"/>
    <property type="molecule type" value="Genomic_DNA"/>
</dbReference>
<evidence type="ECO:0000313" key="54">
    <source>
        <dbReference type="EMBL" id="KAA9450570.1"/>
    </source>
</evidence>
<dbReference type="EMBL" id="AABEMN010000007">
    <property type="protein sequence ID" value="EAG9519352.1"/>
    <property type="molecule type" value="Genomic_DNA"/>
</dbReference>
<protein>
    <submittedName>
        <fullName evidence="47">Low molecular weight phosphatase family protein</fullName>
    </submittedName>
    <submittedName>
        <fullName evidence="57">Protein ArsC</fullName>
        <ecNumber evidence="57">3.1.3.48</ecNumber>
    </submittedName>
</protein>
<dbReference type="EMBL" id="AABBWO010000002">
    <property type="protein sequence ID" value="EAG4183366.1"/>
    <property type="molecule type" value="Genomic_DNA"/>
</dbReference>
<dbReference type="Proteomes" id="UP000533021">
    <property type="component" value="Unassembled WGS sequence"/>
</dbReference>
<evidence type="ECO:0000313" key="73">
    <source>
        <dbReference type="Proteomes" id="UP000389283"/>
    </source>
</evidence>
<reference evidence="102 103" key="3">
    <citation type="journal article" date="2018" name="Genome Biol.">
        <title>SKESA: strategic k-mer extension for scrupulous assemblies.</title>
        <authorList>
            <person name="Souvorov A."/>
            <person name="Agarwala R."/>
            <person name="Lipman D.J."/>
        </authorList>
    </citation>
    <scope>NUCLEOTIDE SEQUENCE [LARGE SCALE GENOMIC DNA]</scope>
    <source>
        <strain evidence="45">09CEB371LM</strain>
        <strain evidence="52">2017-325981-023-01</strain>
        <strain evidence="48 105">CFIAFB20100120</strain>
        <strain evidence="47 102">CFIAFB20130012</strain>
        <strain evidence="50">CFIAFB20170037</strain>
        <strain evidence="49 103">CFIAFB20170045</strain>
        <strain evidence="51 104">DMG1500109</strain>
        <strain evidence="46">HPB3501</strain>
        <strain evidence="53">SFBRL218_S4</strain>
    </source>
</reference>
<dbReference type="Proteomes" id="UP000566721">
    <property type="component" value="Unassembled WGS sequence"/>
</dbReference>
<dbReference type="EMBL" id="AAALRN010000004">
    <property type="protein sequence ID" value="EAD1185427.1"/>
    <property type="molecule type" value="Genomic_DNA"/>
</dbReference>
<evidence type="ECO:0000313" key="14">
    <source>
        <dbReference type="EMBL" id="EAE4942037.1"/>
    </source>
</evidence>
<dbReference type="Proteomes" id="UP000844471">
    <property type="component" value="Unassembled WGS sequence"/>
</dbReference>
<dbReference type="EMBL" id="AABBYJ010000004">
    <property type="protein sequence ID" value="EAG4331218.1"/>
    <property type="molecule type" value="Genomic_DNA"/>
</dbReference>
<dbReference type="Proteomes" id="UP000478704">
    <property type="component" value="Unassembled WGS sequence"/>
</dbReference>
<dbReference type="SMART" id="SM00226">
    <property type="entry name" value="LMWPc"/>
    <property type="match status" value="1"/>
</dbReference>
<evidence type="ECO:0000313" key="13">
    <source>
        <dbReference type="EMBL" id="EAE2353749.1"/>
    </source>
</evidence>
<dbReference type="EMBL" id="AAHZFN010000009">
    <property type="protein sequence ID" value="ECB9473617.1"/>
    <property type="molecule type" value="Genomic_DNA"/>
</dbReference>
<proteinExistence type="predicted"/>
<dbReference type="EMBL" id="AAAJWF010000002">
    <property type="protein sequence ID" value="EAC7479927.1"/>
    <property type="molecule type" value="Genomic_DNA"/>
</dbReference>
<dbReference type="EMBL" id="QDAY01000002">
    <property type="protein sequence ID" value="KAA9450570.1"/>
    <property type="molecule type" value="Genomic_DNA"/>
</dbReference>
<dbReference type="Proteomes" id="UP000852906">
    <property type="component" value="Unassembled WGS sequence"/>
</dbReference>
<evidence type="ECO:0000313" key="40">
    <source>
        <dbReference type="EMBL" id="ECY9783796.1"/>
    </source>
</evidence>
<reference evidence="40 86" key="8">
    <citation type="submission" date="2019-09" db="EMBL/GenBank/DDBJ databases">
        <authorList>
            <consortium name="PulseNet: The National Subtyping Network for Foodborne Disease Surveillance"/>
            <person name="Tarr C.L."/>
            <person name="Trees E."/>
            <person name="Katz L.S."/>
            <person name="Carleton-Romer H.A."/>
            <person name="Stroika S."/>
            <person name="Kucerova Z."/>
            <person name="Roache K.F."/>
            <person name="Sabol A.L."/>
            <person name="Besser J."/>
            <person name="Gerner-Smidt P."/>
        </authorList>
    </citation>
    <scope>NUCLEOTIDE SEQUENCE [LARGE SCALE GENOMIC DNA]</scope>
    <source>
        <strain evidence="3 62">2015L-6227</strain>
        <strain evidence="13 60">PNUSAL000134</strain>
        <strain evidence="7 66">PNUSAL000910</strain>
        <strain evidence="15 67">PNUSAL002180</strain>
        <strain evidence="16 83">PNUSAL002298</strain>
        <strain evidence="21 93">PNUSAL003001</strain>
        <strain evidence="33 65">PNUSAL004402</strain>
        <strain evidence="40 86">PNUSAL005692</strain>
    </source>
</reference>
<evidence type="ECO:0000313" key="53">
    <source>
        <dbReference type="EMBL" id="HAO5922026.1"/>
    </source>
</evidence>
<evidence type="ECO:0000313" key="56">
    <source>
        <dbReference type="EMBL" id="OET50014.1"/>
    </source>
</evidence>
<evidence type="ECO:0000313" key="72">
    <source>
        <dbReference type="Proteomes" id="UP000379076"/>
    </source>
</evidence>
<name>A0A0B8R0F3_LISMN</name>
<evidence type="ECO:0000313" key="97">
    <source>
        <dbReference type="Proteomes" id="UP000544530"/>
    </source>
</evidence>
<evidence type="ECO:0000313" key="51">
    <source>
        <dbReference type="EMBL" id="HAC1755271.1"/>
    </source>
</evidence>
<evidence type="ECO:0000313" key="68">
    <source>
        <dbReference type="Proteomes" id="UP000364988"/>
    </source>
</evidence>
<dbReference type="EMBL" id="JACAVN010000008">
    <property type="protein sequence ID" value="NYA02538.1"/>
    <property type="molecule type" value="Genomic_DNA"/>
</dbReference>
<evidence type="ECO:0000313" key="88">
    <source>
        <dbReference type="Proteomes" id="UP000524387"/>
    </source>
</evidence>
<evidence type="ECO:0000313" key="98">
    <source>
        <dbReference type="Proteomes" id="UP000546397"/>
    </source>
</evidence>
<evidence type="ECO:0000313" key="87">
    <source>
        <dbReference type="Proteomes" id="UP000522199"/>
    </source>
</evidence>
<evidence type="ECO:0000313" key="46">
    <source>
        <dbReference type="EMBL" id="HAA9721916.1"/>
    </source>
</evidence>